<accession>A0A0F9TMW9</accession>
<dbReference type="EMBL" id="LAZR01000298">
    <property type="protein sequence ID" value="KKN76262.1"/>
    <property type="molecule type" value="Genomic_DNA"/>
</dbReference>
<gene>
    <name evidence="1" type="ORF">LCGC14_0372880</name>
</gene>
<sequence>MLAQGGREFGDVFTFSSWLCGGKIRMPLDDNKPPLRVEFTKTEQTEMQRTCIMIQQTFLRAHQEIIAPSNSDLTTMIRQEKQMYANLGIAFAVDTLAAIEKAKKK</sequence>
<dbReference type="AlphaFoldDB" id="A0A0F9TMW9"/>
<proteinExistence type="predicted"/>
<comment type="caution">
    <text evidence="1">The sequence shown here is derived from an EMBL/GenBank/DDBJ whole genome shotgun (WGS) entry which is preliminary data.</text>
</comment>
<protein>
    <submittedName>
        <fullName evidence="1">Uncharacterized protein</fullName>
    </submittedName>
</protein>
<reference evidence="1" key="1">
    <citation type="journal article" date="2015" name="Nature">
        <title>Complex archaea that bridge the gap between prokaryotes and eukaryotes.</title>
        <authorList>
            <person name="Spang A."/>
            <person name="Saw J.H."/>
            <person name="Jorgensen S.L."/>
            <person name="Zaremba-Niedzwiedzka K."/>
            <person name="Martijn J."/>
            <person name="Lind A.E."/>
            <person name="van Eijk R."/>
            <person name="Schleper C."/>
            <person name="Guy L."/>
            <person name="Ettema T.J."/>
        </authorList>
    </citation>
    <scope>NUCLEOTIDE SEQUENCE</scope>
</reference>
<name>A0A0F9TMW9_9ZZZZ</name>
<evidence type="ECO:0000313" key="1">
    <source>
        <dbReference type="EMBL" id="KKN76262.1"/>
    </source>
</evidence>
<organism evidence="1">
    <name type="scientific">marine sediment metagenome</name>
    <dbReference type="NCBI Taxonomy" id="412755"/>
    <lineage>
        <taxon>unclassified sequences</taxon>
        <taxon>metagenomes</taxon>
        <taxon>ecological metagenomes</taxon>
    </lineage>
</organism>